<dbReference type="RefSeq" id="WP_012388414.1">
    <property type="nucleotide sequence ID" value="NC_010602.1"/>
</dbReference>
<dbReference type="GO" id="GO:0043565">
    <property type="term" value="F:sequence-specific DNA binding"/>
    <property type="evidence" value="ECO:0007669"/>
    <property type="project" value="InterPro"/>
</dbReference>
<dbReference type="GO" id="GO:0003700">
    <property type="term" value="F:DNA-binding transcription factor activity"/>
    <property type="evidence" value="ECO:0007669"/>
    <property type="project" value="InterPro"/>
</dbReference>
<organism evidence="5 6">
    <name type="scientific">Leptospira biflexa serovar Patoc (strain Patoc 1 / ATCC 23582 / Paris)</name>
    <dbReference type="NCBI Taxonomy" id="456481"/>
    <lineage>
        <taxon>Bacteria</taxon>
        <taxon>Pseudomonadati</taxon>
        <taxon>Spirochaetota</taxon>
        <taxon>Spirochaetia</taxon>
        <taxon>Leptospirales</taxon>
        <taxon>Leptospiraceae</taxon>
        <taxon>Leptospira</taxon>
    </lineage>
</organism>
<dbReference type="InterPro" id="IPR018062">
    <property type="entry name" value="HTH_AraC-typ_CS"/>
</dbReference>
<dbReference type="PROSITE" id="PS01124">
    <property type="entry name" value="HTH_ARAC_FAMILY_2"/>
    <property type="match status" value="1"/>
</dbReference>
<dbReference type="Pfam" id="PF12833">
    <property type="entry name" value="HTH_18"/>
    <property type="match status" value="1"/>
</dbReference>
<name>B0SPW9_LEPBP</name>
<evidence type="ECO:0000256" key="3">
    <source>
        <dbReference type="ARBA" id="ARBA00023163"/>
    </source>
</evidence>
<feature type="domain" description="HTH araC/xylS-type" evidence="4">
    <location>
        <begin position="149"/>
        <end position="246"/>
    </location>
</feature>
<evidence type="ECO:0000313" key="6">
    <source>
        <dbReference type="Proteomes" id="UP000001847"/>
    </source>
</evidence>
<dbReference type="EMBL" id="CP000786">
    <property type="protein sequence ID" value="ABZ97535.1"/>
    <property type="molecule type" value="Genomic_DNA"/>
</dbReference>
<accession>B0SPW9</accession>
<gene>
    <name evidence="5" type="ordered locus">LEPBI_I1427</name>
</gene>
<keyword evidence="1" id="KW-0805">Transcription regulation</keyword>
<dbReference type="InterPro" id="IPR009057">
    <property type="entry name" value="Homeodomain-like_sf"/>
</dbReference>
<evidence type="ECO:0000259" key="4">
    <source>
        <dbReference type="PROSITE" id="PS01124"/>
    </source>
</evidence>
<evidence type="ECO:0000256" key="2">
    <source>
        <dbReference type="ARBA" id="ARBA00023125"/>
    </source>
</evidence>
<dbReference type="AlphaFoldDB" id="B0SPW9"/>
<dbReference type="SMART" id="SM00342">
    <property type="entry name" value="HTH_ARAC"/>
    <property type="match status" value="1"/>
</dbReference>
<dbReference type="OrthoDB" id="9813413at2"/>
<reference evidence="5 6" key="1">
    <citation type="journal article" date="2008" name="PLoS ONE">
        <title>Genome sequence of the saprophyte Leptospira biflexa provides insights into the evolution of Leptospira and the pathogenesis of leptospirosis.</title>
        <authorList>
            <person name="Picardeau M."/>
            <person name="Bulach D.M."/>
            <person name="Bouchier C."/>
            <person name="Zuerner R.L."/>
            <person name="Zidane N."/>
            <person name="Wilson P.J."/>
            <person name="Creno S."/>
            <person name="Kuczek E.S."/>
            <person name="Bommezzadri S."/>
            <person name="Davis J.C."/>
            <person name="McGrath A."/>
            <person name="Johnson M.J."/>
            <person name="Boursaux-Eude C."/>
            <person name="Seemann T."/>
            <person name="Rouy Z."/>
            <person name="Coppel R.L."/>
            <person name="Rood J.I."/>
            <person name="Lajus A."/>
            <person name="Davies J.K."/>
            <person name="Medigue C."/>
            <person name="Adler B."/>
        </authorList>
    </citation>
    <scope>NUCLEOTIDE SEQUENCE [LARGE SCALE GENOMIC DNA]</scope>
    <source>
        <strain evidence="6">Patoc 1 / ATCC 23582 / Paris</strain>
    </source>
</reference>
<sequence>MDGKRKGSLFYFGERILLGTLGLVTEPHSHYAVSILVSKQTPFLLTTKENETIQTEGIIISPNFFHRLEASDTEIVVIQLDPKSDEFKKIEMKDSYTLLSPNTIETIQILSEPLFTEDLNCEKARLVYEQILEVLGSKKQNREWDPRIDLAIGRIKNTLPSPISLAVLSNETGISKDRFMHLFKENMGIPLRQYLLWQRLHIAARLLQGGENLTTASHAAGFSDQAHLSRTFKKMFGVKPSLFLGGSHLTKVCFCDSNPEPN</sequence>
<dbReference type="Proteomes" id="UP000001847">
    <property type="component" value="Chromosome I"/>
</dbReference>
<proteinExistence type="predicted"/>
<dbReference type="InterPro" id="IPR018060">
    <property type="entry name" value="HTH_AraC"/>
</dbReference>
<dbReference type="PANTHER" id="PTHR46796">
    <property type="entry name" value="HTH-TYPE TRANSCRIPTIONAL ACTIVATOR RHAS-RELATED"/>
    <property type="match status" value="1"/>
</dbReference>
<dbReference type="HOGENOM" id="CLU_073078_1_0_12"/>
<keyword evidence="3" id="KW-0804">Transcription</keyword>
<dbReference type="InterPro" id="IPR050204">
    <property type="entry name" value="AraC_XylS_family_regulators"/>
</dbReference>
<dbReference type="Gene3D" id="1.10.10.60">
    <property type="entry name" value="Homeodomain-like"/>
    <property type="match status" value="1"/>
</dbReference>
<keyword evidence="2" id="KW-0238">DNA-binding</keyword>
<dbReference type="PROSITE" id="PS00041">
    <property type="entry name" value="HTH_ARAC_FAMILY_1"/>
    <property type="match status" value="1"/>
</dbReference>
<evidence type="ECO:0000313" key="5">
    <source>
        <dbReference type="EMBL" id="ABZ97535.1"/>
    </source>
</evidence>
<keyword evidence="6" id="KW-1185">Reference proteome</keyword>
<dbReference type="SUPFAM" id="SSF46689">
    <property type="entry name" value="Homeodomain-like"/>
    <property type="match status" value="2"/>
</dbReference>
<dbReference type="BioCyc" id="LBIF456481:LEPBI_RS07000-MONOMER"/>
<dbReference type="STRING" id="456481.LEPBI_I1427"/>
<evidence type="ECO:0000256" key="1">
    <source>
        <dbReference type="ARBA" id="ARBA00023015"/>
    </source>
</evidence>
<dbReference type="KEGG" id="lbi:LEPBI_I1427"/>
<protein>
    <submittedName>
        <fullName evidence="5">Putative transcriptional regulator</fullName>
    </submittedName>
</protein>